<evidence type="ECO:0000313" key="2">
    <source>
        <dbReference type="Proteomes" id="UP001371456"/>
    </source>
</evidence>
<dbReference type="AlphaFoldDB" id="A0AAN8Y7Z2"/>
<name>A0AAN8Y7Z2_SOLBU</name>
<organism evidence="1 2">
    <name type="scientific">Solanum bulbocastanum</name>
    <name type="common">Wild potato</name>
    <dbReference type="NCBI Taxonomy" id="147425"/>
    <lineage>
        <taxon>Eukaryota</taxon>
        <taxon>Viridiplantae</taxon>
        <taxon>Streptophyta</taxon>
        <taxon>Embryophyta</taxon>
        <taxon>Tracheophyta</taxon>
        <taxon>Spermatophyta</taxon>
        <taxon>Magnoliopsida</taxon>
        <taxon>eudicotyledons</taxon>
        <taxon>Gunneridae</taxon>
        <taxon>Pentapetalae</taxon>
        <taxon>asterids</taxon>
        <taxon>lamiids</taxon>
        <taxon>Solanales</taxon>
        <taxon>Solanaceae</taxon>
        <taxon>Solanoideae</taxon>
        <taxon>Solaneae</taxon>
        <taxon>Solanum</taxon>
    </lineage>
</organism>
<evidence type="ECO:0000313" key="1">
    <source>
        <dbReference type="EMBL" id="KAK6782697.1"/>
    </source>
</evidence>
<gene>
    <name evidence="1" type="ORF">RDI58_020493</name>
</gene>
<proteinExistence type="predicted"/>
<reference evidence="1 2" key="1">
    <citation type="submission" date="2024-02" db="EMBL/GenBank/DDBJ databases">
        <title>de novo genome assembly of Solanum bulbocastanum strain 11H21.</title>
        <authorList>
            <person name="Hosaka A.J."/>
        </authorList>
    </citation>
    <scope>NUCLEOTIDE SEQUENCE [LARGE SCALE GENOMIC DNA]</scope>
    <source>
        <tissue evidence="1">Young leaves</tissue>
    </source>
</reference>
<keyword evidence="2" id="KW-1185">Reference proteome</keyword>
<protein>
    <submittedName>
        <fullName evidence="1">Uncharacterized protein</fullName>
    </submittedName>
</protein>
<dbReference type="Proteomes" id="UP001371456">
    <property type="component" value="Unassembled WGS sequence"/>
</dbReference>
<accession>A0AAN8Y7Z2</accession>
<dbReference type="EMBL" id="JBANQN010000008">
    <property type="protein sequence ID" value="KAK6782697.1"/>
    <property type="molecule type" value="Genomic_DNA"/>
</dbReference>
<comment type="caution">
    <text evidence="1">The sequence shown here is derived from an EMBL/GenBank/DDBJ whole genome shotgun (WGS) entry which is preliminary data.</text>
</comment>
<sequence length="18" mass="2180">MNRGRKNIECIERVRVCC</sequence>